<dbReference type="InterPro" id="IPR036397">
    <property type="entry name" value="RNaseH_sf"/>
</dbReference>
<evidence type="ECO:0000259" key="1">
    <source>
        <dbReference type="Pfam" id="PF17921"/>
    </source>
</evidence>
<dbReference type="EMBL" id="JBBPBN010000068">
    <property type="protein sequence ID" value="KAK8985763.1"/>
    <property type="molecule type" value="Genomic_DNA"/>
</dbReference>
<dbReference type="InterPro" id="IPR041588">
    <property type="entry name" value="Integrase_H2C2"/>
</dbReference>
<reference evidence="2 3" key="1">
    <citation type="journal article" date="2024" name="G3 (Bethesda)">
        <title>Genome assembly of Hibiscus sabdariffa L. provides insights into metabolisms of medicinal natural products.</title>
        <authorList>
            <person name="Kim T."/>
        </authorList>
    </citation>
    <scope>NUCLEOTIDE SEQUENCE [LARGE SCALE GENOMIC DNA]</scope>
    <source>
        <strain evidence="2">TK-2024</strain>
        <tissue evidence="2">Old leaves</tissue>
    </source>
</reference>
<comment type="caution">
    <text evidence="2">The sequence shown here is derived from an EMBL/GenBank/DDBJ whole genome shotgun (WGS) entry which is preliminary data.</text>
</comment>
<proteinExistence type="predicted"/>
<dbReference type="InterPro" id="IPR012337">
    <property type="entry name" value="RNaseH-like_sf"/>
</dbReference>
<gene>
    <name evidence="2" type="ORF">V6N11_021616</name>
</gene>
<feature type="domain" description="Integrase zinc-binding" evidence="1">
    <location>
        <begin position="2"/>
        <end position="55"/>
    </location>
</feature>
<name>A0ABR2PBE4_9ROSI</name>
<dbReference type="PANTHER" id="PTHR35046:SF9">
    <property type="entry name" value="RNA-DIRECTED DNA POLYMERASE"/>
    <property type="match status" value="1"/>
</dbReference>
<dbReference type="Proteomes" id="UP001396334">
    <property type="component" value="Unassembled WGS sequence"/>
</dbReference>
<evidence type="ECO:0000313" key="3">
    <source>
        <dbReference type="Proteomes" id="UP001396334"/>
    </source>
</evidence>
<dbReference type="SUPFAM" id="SSF53098">
    <property type="entry name" value="Ribonuclease H-like"/>
    <property type="match status" value="1"/>
</dbReference>
<accession>A0ABR2PBE4</accession>
<sequence length="170" mass="19650">MRDILLREAHEGGLMGHFGVTKTLQALKEHLFWPKMRRDVERFCERCVTCKKAKSKISPHGMYLPLPIPDSPWTDISMDFVLGLPRTRTGWDSIFVVVDRFSKMAHFIACHKTDDAVNVANLFFRDIVVYGYNSTTPLDLLPLPYEQVVNKDGKSKAEYVKKLHRQVKRT</sequence>
<dbReference type="PANTHER" id="PTHR35046">
    <property type="entry name" value="ZINC KNUCKLE (CCHC-TYPE) FAMILY PROTEIN"/>
    <property type="match status" value="1"/>
</dbReference>
<evidence type="ECO:0000313" key="2">
    <source>
        <dbReference type="EMBL" id="KAK8985763.1"/>
    </source>
</evidence>
<dbReference type="Pfam" id="PF17921">
    <property type="entry name" value="Integrase_H2C2"/>
    <property type="match status" value="1"/>
</dbReference>
<dbReference type="Gene3D" id="1.10.340.70">
    <property type="match status" value="1"/>
</dbReference>
<dbReference type="Gene3D" id="3.30.420.10">
    <property type="entry name" value="Ribonuclease H-like superfamily/Ribonuclease H"/>
    <property type="match status" value="1"/>
</dbReference>
<keyword evidence="3" id="KW-1185">Reference proteome</keyword>
<organism evidence="2 3">
    <name type="scientific">Hibiscus sabdariffa</name>
    <name type="common">roselle</name>
    <dbReference type="NCBI Taxonomy" id="183260"/>
    <lineage>
        <taxon>Eukaryota</taxon>
        <taxon>Viridiplantae</taxon>
        <taxon>Streptophyta</taxon>
        <taxon>Embryophyta</taxon>
        <taxon>Tracheophyta</taxon>
        <taxon>Spermatophyta</taxon>
        <taxon>Magnoliopsida</taxon>
        <taxon>eudicotyledons</taxon>
        <taxon>Gunneridae</taxon>
        <taxon>Pentapetalae</taxon>
        <taxon>rosids</taxon>
        <taxon>malvids</taxon>
        <taxon>Malvales</taxon>
        <taxon>Malvaceae</taxon>
        <taxon>Malvoideae</taxon>
        <taxon>Hibiscus</taxon>
    </lineage>
</organism>
<protein>
    <recommendedName>
        <fullName evidence="1">Integrase zinc-binding domain-containing protein</fullName>
    </recommendedName>
</protein>